<organism evidence="2">
    <name type="scientific">Aegilops tauschii</name>
    <name type="common">Tausch's goatgrass</name>
    <name type="synonym">Aegilops squarrosa</name>
    <dbReference type="NCBI Taxonomy" id="37682"/>
    <lineage>
        <taxon>Eukaryota</taxon>
        <taxon>Viridiplantae</taxon>
        <taxon>Streptophyta</taxon>
        <taxon>Embryophyta</taxon>
        <taxon>Tracheophyta</taxon>
        <taxon>Spermatophyta</taxon>
        <taxon>Magnoliopsida</taxon>
        <taxon>Liliopsida</taxon>
        <taxon>Poales</taxon>
        <taxon>Poaceae</taxon>
        <taxon>BOP clade</taxon>
        <taxon>Pooideae</taxon>
        <taxon>Triticodae</taxon>
        <taxon>Triticeae</taxon>
        <taxon>Triticinae</taxon>
        <taxon>Aegilops</taxon>
    </lineage>
</organism>
<feature type="region of interest" description="Disordered" evidence="1">
    <location>
        <begin position="32"/>
        <end position="60"/>
    </location>
</feature>
<accession>R7W6B1</accession>
<dbReference type="EnsemblPlants" id="EMT16852">
    <property type="protein sequence ID" value="EMT16852"/>
    <property type="gene ID" value="F775_32032"/>
</dbReference>
<dbReference type="AlphaFoldDB" id="R7W6B1"/>
<evidence type="ECO:0000313" key="2">
    <source>
        <dbReference type="EnsemblPlants" id="EMT16852"/>
    </source>
</evidence>
<reference evidence="2" key="1">
    <citation type="submission" date="2015-06" db="UniProtKB">
        <authorList>
            <consortium name="EnsemblPlants"/>
        </authorList>
    </citation>
    <scope>IDENTIFICATION</scope>
</reference>
<name>R7W6B1_AEGTA</name>
<evidence type="ECO:0008006" key="3">
    <source>
        <dbReference type="Google" id="ProtNLM"/>
    </source>
</evidence>
<protein>
    <recommendedName>
        <fullName evidence="3">Tobamovirus multiplication protein 2B</fullName>
    </recommendedName>
</protein>
<proteinExistence type="predicted"/>
<evidence type="ECO:0000256" key="1">
    <source>
        <dbReference type="SAM" id="MobiDB-lite"/>
    </source>
</evidence>
<feature type="compositionally biased region" description="Polar residues" evidence="1">
    <location>
        <begin position="38"/>
        <end position="51"/>
    </location>
</feature>
<sequence length="226" mass="24394">MELGGCKERLRLEAELVFGDVVDEVDLVVEREGPPDQAKSTSRSNQIQHASPTKERTGEADAYLRDGSWLGWASNYSEAAVCDDDDDDQEMAAAAGGGGGAKATVAEQIGQAVQSTSNLLQLMEQSSPAQVHLAKLPKNLLAKASLTKNTEQVLQQLPNVISSLDAFMDSSLQRKIKRILSLENSGLTDVFTVAYAKRYVCNANVQCPMQFSSSVRPPSVHRIGIS</sequence>